<sequence>MLARPGVEAWRRRRDARLRAGVGGACVAGAKSHGAGLGAGRRARAETHVTAARRRDGWNFSNPKSRDRPPLACSRALQDPLAHGAVPGRPLLATRATAGLSCLEWWPPPPAGAGALQGPLAYCIVVARRLLAATDIAGSSCSRCTGSTPACWQLGTLLGPLAPTVVADYRETPGAYAVWSQ</sequence>
<proteinExistence type="evidence at transcript level"/>
<evidence type="ECO:0000313" key="1">
    <source>
        <dbReference type="EMBL" id="BAC86385.1"/>
    </source>
</evidence>
<reference evidence="1" key="1">
    <citation type="submission" date="2003-07" db="EMBL/GenBank/DDBJ databases">
        <title>NEDO human cDNA sequencing project.</title>
        <authorList>
            <person name="Ota T."/>
            <person name="Nakagawa S."/>
            <person name="Senoh A."/>
            <person name="Mizuguchi H."/>
            <person name="Inagaki H."/>
            <person name="Sugiyama T."/>
            <person name="Irie R."/>
            <person name="Otsuki T."/>
            <person name="Sato H."/>
            <person name="Wakamatsu A."/>
            <person name="Ishii S."/>
            <person name="Yamamoto J."/>
            <person name="Isono Y."/>
            <person name="Kawai-Hio Y."/>
            <person name="Saito K."/>
            <person name="Nishikawa T."/>
            <person name="Kimura K."/>
            <person name="Yamashita H."/>
            <person name="Matsuo K."/>
            <person name="Nakamura Y."/>
            <person name="Sekine M."/>
            <person name="Kikuchi H."/>
            <person name="Kanda K."/>
            <person name="Wagatsuma M."/>
            <person name="Murakawa K."/>
            <person name="Kanehori K."/>
            <person name="Takahashi-Fujii A."/>
            <person name="Oshima A."/>
            <person name="Sugiyama A."/>
            <person name="Kawakami B."/>
            <person name="Suzuki Y."/>
            <person name="Sugano S."/>
            <person name="Nagahari K."/>
            <person name="Masuho Y."/>
            <person name="Nagai K."/>
            <person name="Isogai T."/>
        </authorList>
    </citation>
    <scope>NUCLEOTIDE SEQUENCE</scope>
    <source>
        <tissue evidence="1">Testis</tissue>
    </source>
</reference>
<dbReference type="AlphaFoldDB" id="Q6ZU42"/>
<dbReference type="EMBL" id="AK125998">
    <property type="protein sequence ID" value="BAC86385.1"/>
    <property type="molecule type" value="mRNA"/>
</dbReference>
<protein>
    <submittedName>
        <fullName evidence="1">cDNA FLJ44010 fis, clone TESTI4024344</fullName>
    </submittedName>
</protein>
<organism evidence="1">
    <name type="scientific">Homo sapiens</name>
    <name type="common">Human</name>
    <dbReference type="NCBI Taxonomy" id="9606"/>
    <lineage>
        <taxon>Eukaryota</taxon>
        <taxon>Metazoa</taxon>
        <taxon>Chordata</taxon>
        <taxon>Craniata</taxon>
        <taxon>Vertebrata</taxon>
        <taxon>Euteleostomi</taxon>
        <taxon>Mammalia</taxon>
        <taxon>Eutheria</taxon>
        <taxon>Euarchontoglires</taxon>
        <taxon>Primates</taxon>
        <taxon>Haplorrhini</taxon>
        <taxon>Catarrhini</taxon>
        <taxon>Hominidae</taxon>
        <taxon>Homo</taxon>
    </lineage>
</organism>
<accession>Q6ZU42</accession>
<name>Q6ZU42_HUMAN</name>